<evidence type="ECO:0000256" key="1">
    <source>
        <dbReference type="SAM" id="MobiDB-lite"/>
    </source>
</evidence>
<protein>
    <submittedName>
        <fullName evidence="2">Uncharacterized protein</fullName>
    </submittedName>
</protein>
<dbReference type="AlphaFoldDB" id="A0A6J4U427"/>
<feature type="non-terminal residue" evidence="2">
    <location>
        <position position="145"/>
    </location>
</feature>
<feature type="compositionally biased region" description="Low complexity" evidence="1">
    <location>
        <begin position="130"/>
        <end position="145"/>
    </location>
</feature>
<accession>A0A6J4U427</accession>
<feature type="compositionally biased region" description="Basic residues" evidence="1">
    <location>
        <begin position="82"/>
        <end position="92"/>
    </location>
</feature>
<feature type="region of interest" description="Disordered" evidence="1">
    <location>
        <begin position="118"/>
        <end position="145"/>
    </location>
</feature>
<sequence length="145" mass="15043">GGSLPHHRPPGDGLGCGSGRGVRDPRCDPSEVDRRGQPDGDPGRRRPDGQRRGGGRPAPSPDRRLGWWAPVAVGDGAAIPGHGRHQPGRRSPRRDGLCRDRPGGAARSVVAGVVFGEYGRRSADVGPGGPATTEPTGAEGSWSRL</sequence>
<name>A0A6J4U427_9BACT</name>
<feature type="region of interest" description="Disordered" evidence="1">
    <location>
        <begin position="1"/>
        <end position="105"/>
    </location>
</feature>
<feature type="compositionally biased region" description="Basic and acidic residues" evidence="1">
    <location>
        <begin position="93"/>
        <end position="102"/>
    </location>
</feature>
<dbReference type="EMBL" id="CADCWE010000113">
    <property type="protein sequence ID" value="CAA9539899.1"/>
    <property type="molecule type" value="Genomic_DNA"/>
</dbReference>
<feature type="non-terminal residue" evidence="2">
    <location>
        <position position="1"/>
    </location>
</feature>
<feature type="compositionally biased region" description="Basic and acidic residues" evidence="1">
    <location>
        <begin position="21"/>
        <end position="51"/>
    </location>
</feature>
<evidence type="ECO:0000313" key="2">
    <source>
        <dbReference type="EMBL" id="CAA9539899.1"/>
    </source>
</evidence>
<reference evidence="2" key="1">
    <citation type="submission" date="2020-02" db="EMBL/GenBank/DDBJ databases">
        <authorList>
            <person name="Meier V. D."/>
        </authorList>
    </citation>
    <scope>NUCLEOTIDE SEQUENCE</scope>
    <source>
        <strain evidence="2">AVDCRST_MAG73</strain>
    </source>
</reference>
<gene>
    <name evidence="2" type="ORF">AVDCRST_MAG73-1811</name>
</gene>
<proteinExistence type="predicted"/>
<organism evidence="2">
    <name type="scientific">uncultured Thermomicrobiales bacterium</name>
    <dbReference type="NCBI Taxonomy" id="1645740"/>
    <lineage>
        <taxon>Bacteria</taxon>
        <taxon>Pseudomonadati</taxon>
        <taxon>Thermomicrobiota</taxon>
        <taxon>Thermomicrobia</taxon>
        <taxon>Thermomicrobiales</taxon>
        <taxon>environmental samples</taxon>
    </lineage>
</organism>